<dbReference type="PANTHER" id="PTHR15407">
    <property type="entry name" value="FUKUTIN-RELATED"/>
    <property type="match status" value="1"/>
</dbReference>
<dbReference type="InterPro" id="IPR007074">
    <property type="entry name" value="LicD/FKTN/FKRP_NTP_transf"/>
</dbReference>
<comment type="subcellular location">
    <subcellularLocation>
        <location evidence="1">Membrane</location>
        <topology evidence="1">Single-pass membrane protein</topology>
    </subcellularLocation>
</comment>
<keyword evidence="2 5" id="KW-0812">Transmembrane</keyword>
<accession>A0A1G4K5Z3</accession>
<evidence type="ECO:0000313" key="8">
    <source>
        <dbReference type="Proteomes" id="UP000190274"/>
    </source>
</evidence>
<evidence type="ECO:0000313" key="7">
    <source>
        <dbReference type="EMBL" id="SCU99245.1"/>
    </source>
</evidence>
<evidence type="ECO:0000256" key="2">
    <source>
        <dbReference type="ARBA" id="ARBA00022692"/>
    </source>
</evidence>
<dbReference type="GO" id="GO:0016020">
    <property type="term" value="C:membrane"/>
    <property type="evidence" value="ECO:0007669"/>
    <property type="project" value="UniProtKB-SubCell"/>
</dbReference>
<feature type="transmembrane region" description="Helical" evidence="5">
    <location>
        <begin position="12"/>
        <end position="34"/>
    </location>
</feature>
<protein>
    <submittedName>
        <fullName evidence="7">LADA_0H18492g1_1</fullName>
    </submittedName>
</protein>
<evidence type="ECO:0000259" key="6">
    <source>
        <dbReference type="Pfam" id="PF04991"/>
    </source>
</evidence>
<dbReference type="Pfam" id="PF04991">
    <property type="entry name" value="LicD"/>
    <property type="match status" value="1"/>
</dbReference>
<dbReference type="GO" id="GO:0009100">
    <property type="term" value="P:glycoprotein metabolic process"/>
    <property type="evidence" value="ECO:0007669"/>
    <property type="project" value="UniProtKB-ARBA"/>
</dbReference>
<keyword evidence="8" id="KW-1185">Reference proteome</keyword>
<evidence type="ECO:0000256" key="4">
    <source>
        <dbReference type="ARBA" id="ARBA00023136"/>
    </source>
</evidence>
<dbReference type="InterPro" id="IPR009644">
    <property type="entry name" value="FKTN/MNN4/W02B3.4-1"/>
</dbReference>
<gene>
    <name evidence="7" type="ORF">LADA_0H18492G</name>
</gene>
<dbReference type="STRING" id="1266660.A0A1G4K5Z3"/>
<proteinExistence type="predicted"/>
<sequence length="974" mass="111416">MRSRLQKHSRRIVAVLLAAVVAELLYVVGSIAIVGSEKSILPSIGSWFAAYSPLAALTFHADPNRMLPGLVSGSRVRLSDELLRRALQNSKHGSTGSLQQVTPGDLAEFYRSWKFDTSVRYLVPCVGTQTFFGRLQRSIDSLQDLFPKKNASATETQESLINTEYPLRTYNYDPRVATSVYFDEILHRVHEQGEVPFLTHETTGNTYPSLENIGIPFNWYDWTDSQIISGFIDLPQSEKPQCKDVVRKYFDAEKVIKYERKFGYKLFEEDRVKGLVASKFHSSANLKGNIPKVPPQDYCDEDTRNVLLPGFRSRAPLNFSRPELYALQARVALFAYTKSPNSITFLNRNGSAIQLPVQNHEPVNKEGLPQHVIFNGLLENYLQRNVESYPQIPDSEIEFDNVQKFHELKEAIFSRELDQTASSTTSSEVPQKSADFKASPDMPYFIEMSEQDFEFDAKAKIKELEQLKTRSRHQQLYLESLQNSINTPHMKLGKYFHEAAHVADYIHLGHHFDARFFRGILERSEMRTRLDAIVRAYLNFVHSNGLSSWLSHGTLYGWLYNGMAFPWDGDHDMQMPIVHLNILAERFNQTLIVEDPEVGNGRFFLDVTDSITSRIHGNGNNNIDARFIDVDSGLYVDITGLSVSSAEHHERYKPLVEELAKSDKDKENVPFFKDPNIVDGVTGPAAGKEKSDADKVGEDRYNTNKRIKVYNCRNHHFNHLSELSPLRLTFFHGAKAYVPHQSVELLKHEYHVPEEYSYIEYSGKVFVPELRVWMDTSTLNTMAKGAGSPVHVDTDHLKNPTFSETSSLFQNAAILADSAVETMFTFLWNTFQVSIFRQKELELMYDEGQPMEDRNAALKELVRNRAFNGGYKDPFQNRLETVVWYNLLDRSSVSFYTLDKALKTMNLENADRLLDLNVHKIRKEFSWATEAGFQFPPSKIDFNHRGTRFFTMGEDIKNKIFASDPKDPKANNAN</sequence>
<evidence type="ECO:0000256" key="3">
    <source>
        <dbReference type="ARBA" id="ARBA00022989"/>
    </source>
</evidence>
<name>A0A1G4K5Z3_9SACH</name>
<dbReference type="PANTHER" id="PTHR15407:SF28">
    <property type="entry name" value="RIBITOL-5-PHOSPHATE TRANSFERASE FKTN"/>
    <property type="match status" value="1"/>
</dbReference>
<keyword evidence="4 5" id="KW-0472">Membrane</keyword>
<keyword evidence="3 5" id="KW-1133">Transmembrane helix</keyword>
<feature type="domain" description="LicD/FKTN/FKRP nucleotidyltransferase" evidence="6">
    <location>
        <begin position="542"/>
        <end position="751"/>
    </location>
</feature>
<dbReference type="Proteomes" id="UP000190274">
    <property type="component" value="Chromosome H"/>
</dbReference>
<organism evidence="7 8">
    <name type="scientific">Lachancea dasiensis</name>
    <dbReference type="NCBI Taxonomy" id="1072105"/>
    <lineage>
        <taxon>Eukaryota</taxon>
        <taxon>Fungi</taxon>
        <taxon>Dikarya</taxon>
        <taxon>Ascomycota</taxon>
        <taxon>Saccharomycotina</taxon>
        <taxon>Saccharomycetes</taxon>
        <taxon>Saccharomycetales</taxon>
        <taxon>Saccharomycetaceae</taxon>
        <taxon>Lachancea</taxon>
    </lineage>
</organism>
<reference evidence="7 8" key="1">
    <citation type="submission" date="2016-03" db="EMBL/GenBank/DDBJ databases">
        <authorList>
            <person name="Devillers H."/>
        </authorList>
    </citation>
    <scope>NUCLEOTIDE SEQUENCE [LARGE SCALE GENOMIC DNA]</scope>
    <source>
        <strain evidence="7">CBS 10888</strain>
    </source>
</reference>
<evidence type="ECO:0000256" key="5">
    <source>
        <dbReference type="SAM" id="Phobius"/>
    </source>
</evidence>
<dbReference type="EMBL" id="LT598461">
    <property type="protein sequence ID" value="SCU99245.1"/>
    <property type="molecule type" value="Genomic_DNA"/>
</dbReference>
<evidence type="ECO:0000256" key="1">
    <source>
        <dbReference type="ARBA" id="ARBA00004167"/>
    </source>
</evidence>
<dbReference type="AlphaFoldDB" id="A0A1G4K5Z3"/>
<dbReference type="OrthoDB" id="444255at2759"/>